<reference evidence="2 3" key="1">
    <citation type="submission" date="2019-10" db="EMBL/GenBank/DDBJ databases">
        <title>Alkaliphilus serpentinus sp. nov. and Alkaliphilus pronyensis sp. nov., two novel anaerobic alkaliphilic species isolated from the serpentinized-hosted hydrothermal field of the Prony Bay (New Caledonia).</title>
        <authorList>
            <person name="Postec A."/>
        </authorList>
    </citation>
    <scope>NUCLEOTIDE SEQUENCE [LARGE SCALE GENOMIC DNA]</scope>
    <source>
        <strain evidence="2 3">LacT</strain>
    </source>
</reference>
<evidence type="ECO:0000256" key="1">
    <source>
        <dbReference type="SAM" id="Phobius"/>
    </source>
</evidence>
<feature type="transmembrane region" description="Helical" evidence="1">
    <location>
        <begin position="124"/>
        <end position="144"/>
    </location>
</feature>
<keyword evidence="1" id="KW-1133">Transmembrane helix</keyword>
<feature type="transmembrane region" description="Helical" evidence="1">
    <location>
        <begin position="294"/>
        <end position="311"/>
    </location>
</feature>
<name>A0A833M926_9FIRM</name>
<dbReference type="OrthoDB" id="9776502at2"/>
<feature type="transmembrane region" description="Helical" evidence="1">
    <location>
        <begin position="367"/>
        <end position="384"/>
    </location>
</feature>
<keyword evidence="1" id="KW-0812">Transmembrane</keyword>
<feature type="transmembrane region" description="Helical" evidence="1">
    <location>
        <begin position="49"/>
        <end position="71"/>
    </location>
</feature>
<feature type="transmembrane region" description="Helical" evidence="1">
    <location>
        <begin position="222"/>
        <end position="242"/>
    </location>
</feature>
<feature type="transmembrane region" description="Helical" evidence="1">
    <location>
        <begin position="101"/>
        <end position="117"/>
    </location>
</feature>
<organism evidence="2 3">
    <name type="scientific">Alkaliphilus serpentinus</name>
    <dbReference type="NCBI Taxonomy" id="1482731"/>
    <lineage>
        <taxon>Bacteria</taxon>
        <taxon>Bacillati</taxon>
        <taxon>Bacillota</taxon>
        <taxon>Clostridia</taxon>
        <taxon>Peptostreptococcales</taxon>
        <taxon>Natronincolaceae</taxon>
        <taxon>Alkaliphilus</taxon>
    </lineage>
</organism>
<feature type="transmembrane region" description="Helical" evidence="1">
    <location>
        <begin position="150"/>
        <end position="172"/>
    </location>
</feature>
<comment type="caution">
    <text evidence="2">The sequence shown here is derived from an EMBL/GenBank/DDBJ whole genome shotgun (WGS) entry which is preliminary data.</text>
</comment>
<dbReference type="Proteomes" id="UP000465601">
    <property type="component" value="Unassembled WGS sequence"/>
</dbReference>
<feature type="transmembrane region" description="Helical" evidence="1">
    <location>
        <begin position="184"/>
        <end position="202"/>
    </location>
</feature>
<feature type="transmembrane region" description="Helical" evidence="1">
    <location>
        <begin position="263"/>
        <end position="288"/>
    </location>
</feature>
<keyword evidence="3" id="KW-1185">Reference proteome</keyword>
<dbReference type="EMBL" id="WBZB01000039">
    <property type="protein sequence ID" value="KAB3528892.1"/>
    <property type="molecule type" value="Genomic_DNA"/>
</dbReference>
<feature type="transmembrane region" description="Helical" evidence="1">
    <location>
        <begin position="318"/>
        <end position="336"/>
    </location>
</feature>
<dbReference type="InterPro" id="IPR011470">
    <property type="entry name" value="DUF1576"/>
</dbReference>
<evidence type="ECO:0000313" key="3">
    <source>
        <dbReference type="Proteomes" id="UP000465601"/>
    </source>
</evidence>
<dbReference type="Pfam" id="PF07613">
    <property type="entry name" value="DUF1576"/>
    <property type="match status" value="2"/>
</dbReference>
<evidence type="ECO:0000313" key="2">
    <source>
        <dbReference type="EMBL" id="KAB3528892.1"/>
    </source>
</evidence>
<feature type="transmembrane region" description="Helical" evidence="1">
    <location>
        <begin position="78"/>
        <end position="95"/>
    </location>
</feature>
<proteinExistence type="predicted"/>
<sequence length="411" mass="44381">MINEKTKYTVMYGIALFVLMAAFIFNSPIEIFNGLQSILVDPSILVSDYMYVGNIGAALLNSGILMIISITIAKINGVNMNGTTMAAVLTVGGFALFGKNIYNIWAILLGVYFYSLYKKEKFSKFILIALFGTALAPAVSQVSYGFGLDPIMAIALGNIVGIVIGFILPPLANHFIKFHQGFNLYNIGFTAGVVGTLFMAIFRAFNLENEKRLLIIEGYNKSLGLFIVILFVAMVLLGFYFNKYSFKGYGRLLKHKGRLVEDFVLLDGFGLSLINMGILGLITTLYIILVKGQLNGPIIGGIFTVVAFGSFGKHAKNITPVMLGVLLAAYIMKWEINAVGPLLAALFGTSLAPIAGEFGWKGGIIAGFLHMAMVMNVGIVHGGINLYNNGFSGGLVAATLVPILDSLRRGE</sequence>
<dbReference type="AlphaFoldDB" id="A0A833M926"/>
<keyword evidence="1" id="KW-0472">Membrane</keyword>
<accession>A0A833M926</accession>
<feature type="transmembrane region" description="Helical" evidence="1">
    <location>
        <begin position="12"/>
        <end position="29"/>
    </location>
</feature>
<protein>
    <submittedName>
        <fullName evidence="2">DUF1576 domain-containing protein</fullName>
    </submittedName>
</protein>
<gene>
    <name evidence="2" type="ORF">F8153_10730</name>
</gene>